<keyword evidence="1" id="KW-0472">Membrane</keyword>
<accession>A0ABY8CHW0</accession>
<feature type="transmembrane region" description="Helical" evidence="1">
    <location>
        <begin position="114"/>
        <end position="132"/>
    </location>
</feature>
<feature type="transmembrane region" description="Helical" evidence="1">
    <location>
        <begin position="84"/>
        <end position="102"/>
    </location>
</feature>
<evidence type="ECO:0000313" key="2">
    <source>
        <dbReference type="EMBL" id="WEL19269.1"/>
    </source>
</evidence>
<evidence type="ECO:0000256" key="1">
    <source>
        <dbReference type="SAM" id="Phobius"/>
    </source>
</evidence>
<dbReference type="RefSeq" id="WP_347722140.1">
    <property type="nucleotide sequence ID" value="NZ_CP104395.1"/>
</dbReference>
<keyword evidence="1" id="KW-1133">Transmembrane helix</keyword>
<gene>
    <name evidence="2" type="ORF">SVXNc_0241</name>
</gene>
<feature type="transmembrane region" description="Helical" evidence="1">
    <location>
        <begin position="152"/>
        <end position="168"/>
    </location>
</feature>
<evidence type="ECO:0000313" key="3">
    <source>
        <dbReference type="Proteomes" id="UP001218034"/>
    </source>
</evidence>
<dbReference type="EMBL" id="CP104395">
    <property type="protein sequence ID" value="WEL19269.1"/>
    <property type="molecule type" value="Genomic_DNA"/>
</dbReference>
<sequence>MYPDKYVKDLESSQRRSRYGTRVIEAALFISGILLLGPFIHELGHISWMEFQSCMYRFSPGFSALIGFYGKVEPLCYLSRQNLAFFYASGYLSTFLAGFGLREFGLRVGENTSFLEYLAGGMLVSILVSVTYKGDVANMLGALNLSALELPFLGLLVLGTLGTSYKFLEEAQNGRKES</sequence>
<reference evidence="2 3" key="1">
    <citation type="submission" date="2022-09" db="EMBL/GenBank/DDBJ databases">
        <title>Xylan utilization by haloarchaea-nanohaloarchaea associations.</title>
        <authorList>
            <person name="Yakimov M."/>
        </authorList>
    </citation>
    <scope>NUCLEOTIDE SEQUENCE [LARGE SCALE GENOMIC DNA]</scope>
    <source>
        <strain evidence="2 3">SVXNc</strain>
    </source>
</reference>
<keyword evidence="1" id="KW-0812">Transmembrane</keyword>
<dbReference type="GeneID" id="98290283"/>
<organism evidence="2 3">
    <name type="scientific">Candidatus Nanohalococcus occultus</name>
    <dbReference type="NCBI Taxonomy" id="2978047"/>
    <lineage>
        <taxon>Archaea</taxon>
        <taxon>Candidatus Nanohalarchaeota</taxon>
        <taxon>Candidatus Nanohalarchaeota incertae sedis</taxon>
        <taxon>Candidatus Nanohalococcus</taxon>
    </lineage>
</organism>
<name>A0ABY8CHW0_9ARCH</name>
<dbReference type="Proteomes" id="UP001218034">
    <property type="component" value="Chromosome"/>
</dbReference>
<proteinExistence type="predicted"/>
<keyword evidence="3" id="KW-1185">Reference proteome</keyword>
<protein>
    <submittedName>
        <fullName evidence="2">Uncharacterized protein</fullName>
    </submittedName>
</protein>
<feature type="transmembrane region" description="Helical" evidence="1">
    <location>
        <begin position="21"/>
        <end position="40"/>
    </location>
</feature>